<accession>A0AAW0EL71</accession>
<feature type="region of interest" description="Disordered" evidence="1">
    <location>
        <begin position="1"/>
        <end position="133"/>
    </location>
</feature>
<feature type="compositionally biased region" description="Basic and acidic residues" evidence="1">
    <location>
        <begin position="88"/>
        <end position="105"/>
    </location>
</feature>
<reference evidence="2 3" key="1">
    <citation type="journal article" date="2021" name="MBio">
        <title>A New Model Trypanosomatid, Novymonas esmeraldas: Genomic Perception of Its 'Candidatus Pandoraea novymonadis' Endosymbiont.</title>
        <authorList>
            <person name="Zakharova A."/>
            <person name="Saura A."/>
            <person name="Butenko A."/>
            <person name="Podesvova L."/>
            <person name="Warmusova S."/>
            <person name="Kostygov A.Y."/>
            <person name="Nenarokova A."/>
            <person name="Lukes J."/>
            <person name="Opperdoes F.R."/>
            <person name="Yurchenko V."/>
        </authorList>
    </citation>
    <scope>NUCLEOTIDE SEQUENCE [LARGE SCALE GENOMIC DNA]</scope>
    <source>
        <strain evidence="2 3">E262AT.01</strain>
    </source>
</reference>
<feature type="compositionally biased region" description="Low complexity" evidence="1">
    <location>
        <begin position="24"/>
        <end position="34"/>
    </location>
</feature>
<comment type="caution">
    <text evidence="2">The sequence shown here is derived from an EMBL/GenBank/DDBJ whole genome shotgun (WGS) entry which is preliminary data.</text>
</comment>
<proteinExistence type="predicted"/>
<keyword evidence="3" id="KW-1185">Reference proteome</keyword>
<dbReference type="AlphaFoldDB" id="A0AAW0EL71"/>
<evidence type="ECO:0000313" key="3">
    <source>
        <dbReference type="Proteomes" id="UP001430356"/>
    </source>
</evidence>
<dbReference type="EMBL" id="JAECZO010000036">
    <property type="protein sequence ID" value="KAK7194421.1"/>
    <property type="molecule type" value="Genomic_DNA"/>
</dbReference>
<gene>
    <name evidence="2" type="ORF">NESM_000358500</name>
</gene>
<organism evidence="2 3">
    <name type="scientific">Novymonas esmeraldas</name>
    <dbReference type="NCBI Taxonomy" id="1808958"/>
    <lineage>
        <taxon>Eukaryota</taxon>
        <taxon>Discoba</taxon>
        <taxon>Euglenozoa</taxon>
        <taxon>Kinetoplastea</taxon>
        <taxon>Metakinetoplastina</taxon>
        <taxon>Trypanosomatida</taxon>
        <taxon>Trypanosomatidae</taxon>
        <taxon>Novymonas</taxon>
    </lineage>
</organism>
<protein>
    <submittedName>
        <fullName evidence="2">Uncharacterized protein</fullName>
    </submittedName>
</protein>
<dbReference type="Proteomes" id="UP001430356">
    <property type="component" value="Unassembled WGS sequence"/>
</dbReference>
<evidence type="ECO:0000256" key="1">
    <source>
        <dbReference type="SAM" id="MobiDB-lite"/>
    </source>
</evidence>
<sequence length="133" mass="14705">MGSKPTKHNDKKDVVAPASRKPNRNVAASSSNSRPLDASSGSLPSDAAADQLSPERRGFNNPRPARRGTSNDRAQTRQTRMVGAEDMNGDREDLDERPFHQEKVNRVPTKALLKPPKNPNSLIADPDEEYELY</sequence>
<evidence type="ECO:0000313" key="2">
    <source>
        <dbReference type="EMBL" id="KAK7194421.1"/>
    </source>
</evidence>
<name>A0AAW0EL71_9TRYP</name>